<proteinExistence type="predicted"/>
<sequence>MPLITYPSPVVPGPPPLTIEAPDSWEQVWAPETLFAIREPERSDGSLLTNIVARHYHRGSEFGPEQAVEDLRANAESKGGELGQTFETEIDGRTFFGASTSFVDDSAGTIAQVHLFAAQPQGSVLAVLQLTGSCAGSRADTEVDLIRSVMKTLRINP</sequence>
<gene>
    <name evidence="1" type="ORF">FB557_0082</name>
</gene>
<evidence type="ECO:0000313" key="1">
    <source>
        <dbReference type="EMBL" id="TWD16559.1"/>
    </source>
</evidence>
<organism evidence="1 2">
    <name type="scientific">Marihabitans asiaticum</name>
    <dbReference type="NCBI Taxonomy" id="415218"/>
    <lineage>
        <taxon>Bacteria</taxon>
        <taxon>Bacillati</taxon>
        <taxon>Actinomycetota</taxon>
        <taxon>Actinomycetes</taxon>
        <taxon>Micrococcales</taxon>
        <taxon>Intrasporangiaceae</taxon>
        <taxon>Marihabitans</taxon>
    </lineage>
</organism>
<dbReference type="OrthoDB" id="5146554at2"/>
<keyword evidence="2" id="KW-1185">Reference proteome</keyword>
<evidence type="ECO:0008006" key="3">
    <source>
        <dbReference type="Google" id="ProtNLM"/>
    </source>
</evidence>
<name>A0A560WFV5_9MICO</name>
<evidence type="ECO:0000313" key="2">
    <source>
        <dbReference type="Proteomes" id="UP000315628"/>
    </source>
</evidence>
<comment type="caution">
    <text evidence="1">The sequence shown here is derived from an EMBL/GenBank/DDBJ whole genome shotgun (WGS) entry which is preliminary data.</text>
</comment>
<reference evidence="1 2" key="1">
    <citation type="submission" date="2019-06" db="EMBL/GenBank/DDBJ databases">
        <title>Sequencing the genomes of 1000 actinobacteria strains.</title>
        <authorList>
            <person name="Klenk H.-P."/>
        </authorList>
    </citation>
    <scope>NUCLEOTIDE SEQUENCE [LARGE SCALE GENOMIC DNA]</scope>
    <source>
        <strain evidence="1 2">DSM 18935</strain>
    </source>
</reference>
<accession>A0A560WFV5</accession>
<dbReference type="Proteomes" id="UP000315628">
    <property type="component" value="Unassembled WGS sequence"/>
</dbReference>
<dbReference type="EMBL" id="VIUW01000001">
    <property type="protein sequence ID" value="TWD16559.1"/>
    <property type="molecule type" value="Genomic_DNA"/>
</dbReference>
<dbReference type="Gene3D" id="3.40.1000.10">
    <property type="entry name" value="Mog1/PsbP, alpha/beta/alpha sandwich"/>
    <property type="match status" value="1"/>
</dbReference>
<dbReference type="RefSeq" id="WP_144854633.1">
    <property type="nucleotide sequence ID" value="NZ_BAAAYT010000001.1"/>
</dbReference>
<dbReference type="AlphaFoldDB" id="A0A560WFV5"/>
<protein>
    <recommendedName>
        <fullName evidence="3">Lipoprotein LpqN</fullName>
    </recommendedName>
</protein>